<feature type="transmembrane region" description="Helical" evidence="5">
    <location>
        <begin position="236"/>
        <end position="253"/>
    </location>
</feature>
<dbReference type="PANTHER" id="PTHR23514">
    <property type="entry name" value="BYPASS OF STOP CODON PROTEIN 6"/>
    <property type="match status" value="1"/>
</dbReference>
<dbReference type="InterPro" id="IPR011701">
    <property type="entry name" value="MFS"/>
</dbReference>
<dbReference type="GO" id="GO:0005886">
    <property type="term" value="C:plasma membrane"/>
    <property type="evidence" value="ECO:0007669"/>
    <property type="project" value="UniProtKB-SubCell"/>
</dbReference>
<dbReference type="CDD" id="cd17393">
    <property type="entry name" value="MFS_MosC_like"/>
    <property type="match status" value="1"/>
</dbReference>
<evidence type="ECO:0000256" key="1">
    <source>
        <dbReference type="ARBA" id="ARBA00004651"/>
    </source>
</evidence>
<feature type="transmembrane region" description="Helical" evidence="5">
    <location>
        <begin position="162"/>
        <end position="183"/>
    </location>
</feature>
<keyword evidence="3 5" id="KW-1133">Transmembrane helix</keyword>
<proteinExistence type="predicted"/>
<dbReference type="Gene3D" id="1.20.1250.20">
    <property type="entry name" value="MFS general substrate transporter like domains"/>
    <property type="match status" value="2"/>
</dbReference>
<dbReference type="InterPro" id="IPR036259">
    <property type="entry name" value="MFS_trans_sf"/>
</dbReference>
<dbReference type="InterPro" id="IPR020846">
    <property type="entry name" value="MFS_dom"/>
</dbReference>
<evidence type="ECO:0000313" key="7">
    <source>
        <dbReference type="EMBL" id="PWU43951.1"/>
    </source>
</evidence>
<keyword evidence="2 5" id="KW-0812">Transmembrane</keyword>
<feature type="transmembrane region" description="Helical" evidence="5">
    <location>
        <begin position="42"/>
        <end position="60"/>
    </location>
</feature>
<evidence type="ECO:0000256" key="5">
    <source>
        <dbReference type="SAM" id="Phobius"/>
    </source>
</evidence>
<feature type="domain" description="Major facilitator superfamily (MFS) profile" evidence="6">
    <location>
        <begin position="208"/>
        <end position="395"/>
    </location>
</feature>
<feature type="transmembrane region" description="Helical" evidence="5">
    <location>
        <begin position="204"/>
        <end position="224"/>
    </location>
</feature>
<evidence type="ECO:0000313" key="8">
    <source>
        <dbReference type="Proteomes" id="UP000245683"/>
    </source>
</evidence>
<organism evidence="7 8">
    <name type="scientific">Micromonospora globispora</name>
    <dbReference type="NCBI Taxonomy" id="1450148"/>
    <lineage>
        <taxon>Bacteria</taxon>
        <taxon>Bacillati</taxon>
        <taxon>Actinomycetota</taxon>
        <taxon>Actinomycetes</taxon>
        <taxon>Micromonosporales</taxon>
        <taxon>Micromonosporaceae</taxon>
        <taxon>Micromonospora</taxon>
    </lineage>
</organism>
<evidence type="ECO:0000256" key="4">
    <source>
        <dbReference type="ARBA" id="ARBA00023136"/>
    </source>
</evidence>
<feature type="transmembrane region" description="Helical" evidence="5">
    <location>
        <begin position="12"/>
        <end position="30"/>
    </location>
</feature>
<evidence type="ECO:0000259" key="6">
    <source>
        <dbReference type="PROSITE" id="PS50850"/>
    </source>
</evidence>
<feature type="transmembrane region" description="Helical" evidence="5">
    <location>
        <begin position="298"/>
        <end position="319"/>
    </location>
</feature>
<name>A0A317JT44_9ACTN</name>
<feature type="transmembrane region" description="Helical" evidence="5">
    <location>
        <begin position="274"/>
        <end position="292"/>
    </location>
</feature>
<dbReference type="SUPFAM" id="SSF103473">
    <property type="entry name" value="MFS general substrate transporter"/>
    <property type="match status" value="1"/>
</dbReference>
<reference evidence="8" key="1">
    <citation type="submission" date="2018-05" db="EMBL/GenBank/DDBJ databases">
        <title>Micromonospora globispora sp. nov. and Micromonospora rugosa sp. nov., isolated from marine sediment.</title>
        <authorList>
            <person name="Carro L."/>
            <person name="Aysel V."/>
            <person name="Cetin D."/>
            <person name="Igual J.M."/>
            <person name="Klenk H.-P."/>
            <person name="Trujillo M.E."/>
            <person name="Sahin N."/>
        </authorList>
    </citation>
    <scope>NUCLEOTIDE SEQUENCE [LARGE SCALE GENOMIC DNA]</scope>
    <source>
        <strain evidence="8">S2904</strain>
    </source>
</reference>
<sequence>MTTTTGRWPATAVFFLNGLTLSTYIVRIPTTKVVYHLTDGQLGVLGVLFAVAALASMQAVDTLVARVGSRPVLRVSLAVMPVLLALIGWVHGVAALAAVLTVLGAVHGTTDAAMNAHAVAAERRAGRPILNGCHGAWSVSAVLASLITAGLAHAGVSLTVHLTGTAIALLIGGVALGPFLLPASVDRRHGRRAVRGRVDWRAGWSRTVVALGLTGTALMLYEGAVLSWGAVFLHDIRGASLSIAAGTVTAYTAGQTSGRLVGDRLTSRYGRQPVFRTGGLVAAAGLAIAVTAPRPATAVAGFLVAGLGSSVLLPLTFSAVGQAGGQRTATFVARFTTFTYAGILLGPALISAAAELVGLMWTLTALVPMLCLVSTLTRLPSPPPRVEATASAAPA</sequence>
<evidence type="ECO:0000256" key="2">
    <source>
        <dbReference type="ARBA" id="ARBA00022692"/>
    </source>
</evidence>
<dbReference type="AlphaFoldDB" id="A0A317JT44"/>
<dbReference type="GO" id="GO:0022857">
    <property type="term" value="F:transmembrane transporter activity"/>
    <property type="evidence" value="ECO:0007669"/>
    <property type="project" value="InterPro"/>
</dbReference>
<dbReference type="PROSITE" id="PS50850">
    <property type="entry name" value="MFS"/>
    <property type="match status" value="1"/>
</dbReference>
<comment type="subcellular location">
    <subcellularLocation>
        <location evidence="1">Cell membrane</location>
        <topology evidence="1">Multi-pass membrane protein</topology>
    </subcellularLocation>
</comment>
<dbReference type="PANTHER" id="PTHR23514:SF13">
    <property type="entry name" value="INNER MEMBRANE PROTEIN YBJJ"/>
    <property type="match status" value="1"/>
</dbReference>
<keyword evidence="8" id="KW-1185">Reference proteome</keyword>
<dbReference type="InterPro" id="IPR051788">
    <property type="entry name" value="MFS_Transporter"/>
</dbReference>
<evidence type="ECO:0000256" key="3">
    <source>
        <dbReference type="ARBA" id="ARBA00022989"/>
    </source>
</evidence>
<dbReference type="EMBL" id="QGSV01000375">
    <property type="protein sequence ID" value="PWU43951.1"/>
    <property type="molecule type" value="Genomic_DNA"/>
</dbReference>
<dbReference type="Pfam" id="PF07690">
    <property type="entry name" value="MFS_1"/>
    <property type="match status" value="1"/>
</dbReference>
<accession>A0A317JT44</accession>
<dbReference type="Proteomes" id="UP000245683">
    <property type="component" value="Unassembled WGS sequence"/>
</dbReference>
<keyword evidence="4 5" id="KW-0472">Membrane</keyword>
<protein>
    <recommendedName>
        <fullName evidence="6">Major facilitator superfamily (MFS) profile domain-containing protein</fullName>
    </recommendedName>
</protein>
<dbReference type="RefSeq" id="WP_109947638.1">
    <property type="nucleotide sequence ID" value="NZ_QGGF01000357.1"/>
</dbReference>
<feature type="transmembrane region" description="Helical" evidence="5">
    <location>
        <begin position="135"/>
        <end position="156"/>
    </location>
</feature>
<comment type="caution">
    <text evidence="7">The sequence shown here is derived from an EMBL/GenBank/DDBJ whole genome shotgun (WGS) entry which is preliminary data.</text>
</comment>
<gene>
    <name evidence="7" type="ORF">DLJ46_28560</name>
</gene>
<dbReference type="OrthoDB" id="151222at2"/>